<dbReference type="EMBL" id="ABJB010158939">
    <property type="status" value="NOT_ANNOTATED_CDS"/>
    <property type="molecule type" value="Genomic_DNA"/>
</dbReference>
<dbReference type="PANTHER" id="PTHR10041">
    <property type="entry name" value="COLIPASE"/>
    <property type="match status" value="1"/>
</dbReference>
<keyword evidence="1" id="KW-0732">Signal</keyword>
<dbReference type="HOGENOM" id="CLU_173543_0_0_1"/>
<dbReference type="EMBL" id="ABJB011140130">
    <property type="status" value="NOT_ANNOTATED_CDS"/>
    <property type="molecule type" value="Genomic_DNA"/>
</dbReference>
<reference evidence="3" key="2">
    <citation type="submission" date="2020-05" db="UniProtKB">
        <authorList>
            <consortium name="EnsemblMetazoa"/>
        </authorList>
    </citation>
    <scope>IDENTIFICATION</scope>
    <source>
        <strain evidence="3">wikel</strain>
    </source>
</reference>
<dbReference type="GO" id="GO:0016042">
    <property type="term" value="P:lipid catabolic process"/>
    <property type="evidence" value="ECO:0007669"/>
    <property type="project" value="InterPro"/>
</dbReference>
<dbReference type="VEuPathDB" id="VectorBase:ISCP_015359"/>
<dbReference type="GO" id="GO:0008047">
    <property type="term" value="F:enzyme activator activity"/>
    <property type="evidence" value="ECO:0007669"/>
    <property type="project" value="InterPro"/>
</dbReference>
<dbReference type="EMBL" id="ABJB010695756">
    <property type="status" value="NOT_ANNOTATED_CDS"/>
    <property type="molecule type" value="Genomic_DNA"/>
</dbReference>
<dbReference type="Proteomes" id="UP000001555">
    <property type="component" value="Unassembled WGS sequence"/>
</dbReference>
<organism>
    <name type="scientific">Ixodes scapularis</name>
    <name type="common">Black-legged tick</name>
    <name type="synonym">Deer tick</name>
    <dbReference type="NCBI Taxonomy" id="6945"/>
    <lineage>
        <taxon>Eukaryota</taxon>
        <taxon>Metazoa</taxon>
        <taxon>Ecdysozoa</taxon>
        <taxon>Arthropoda</taxon>
        <taxon>Chelicerata</taxon>
        <taxon>Arachnida</taxon>
        <taxon>Acari</taxon>
        <taxon>Parasitiformes</taxon>
        <taxon>Ixodida</taxon>
        <taxon>Ixodoidea</taxon>
        <taxon>Ixodidae</taxon>
        <taxon>Ixodinae</taxon>
        <taxon>Ixodes</taxon>
    </lineage>
</organism>
<dbReference type="Gene3D" id="2.10.80.10">
    <property type="entry name" value="Lipase, subunit A"/>
    <property type="match status" value="1"/>
</dbReference>
<dbReference type="AlphaFoldDB" id="B7Q5J0"/>
<protein>
    <submittedName>
        <fullName evidence="2 3">Secreted protein, putative</fullName>
    </submittedName>
</protein>
<accession>B7Q5J0</accession>
<evidence type="ECO:0000313" key="3">
    <source>
        <dbReference type="EnsemblMetazoa" id="ISCW010646-PA"/>
    </source>
</evidence>
<evidence type="ECO:0000313" key="4">
    <source>
        <dbReference type="Proteomes" id="UP000001555"/>
    </source>
</evidence>
<feature type="non-terminal residue" evidence="2">
    <location>
        <position position="1"/>
    </location>
</feature>
<sequence length="100" mass="10628">SRMYPVSIVALILVATAVVALSDRASALTPDPGDVQYDILFGREPRNGNVGDACRNNDHCKKNLCCLASSCQPRSPPGHPCSDEQIKGGTYVKHCPCLSG</sequence>
<dbReference type="OrthoDB" id="10269083at2759"/>
<dbReference type="EMBL" id="ABJB010648793">
    <property type="status" value="NOT_ANNOTATED_CDS"/>
    <property type="molecule type" value="Genomic_DNA"/>
</dbReference>
<keyword evidence="4" id="KW-1185">Reference proteome</keyword>
<feature type="non-terminal residue" evidence="2">
    <location>
        <position position="100"/>
    </location>
</feature>
<dbReference type="InterPro" id="IPR001981">
    <property type="entry name" value="Colipase"/>
</dbReference>
<feature type="chain" id="PRO_5010959837" evidence="1">
    <location>
        <begin position="28"/>
        <end position="100"/>
    </location>
</feature>
<dbReference type="VEuPathDB" id="VectorBase:ISCW010646"/>
<dbReference type="PaxDb" id="6945-B7Q5J0"/>
<feature type="signal peptide" evidence="1">
    <location>
        <begin position="1"/>
        <end position="27"/>
    </location>
</feature>
<dbReference type="EMBL" id="DS861559">
    <property type="protein sequence ID" value="EEC14112.1"/>
    <property type="molecule type" value="Genomic_DNA"/>
</dbReference>
<dbReference type="GO" id="GO:0005576">
    <property type="term" value="C:extracellular region"/>
    <property type="evidence" value="ECO:0007669"/>
    <property type="project" value="InterPro"/>
</dbReference>
<dbReference type="EMBL" id="ABJB010618085">
    <property type="status" value="NOT_ANNOTATED_CDS"/>
    <property type="molecule type" value="Genomic_DNA"/>
</dbReference>
<evidence type="ECO:0000256" key="1">
    <source>
        <dbReference type="SAM" id="SignalP"/>
    </source>
</evidence>
<dbReference type="PANTHER" id="PTHR10041:SF5">
    <property type="entry name" value="LEUCINE-RICH COLIPASE-LIKE PROTEIN 1"/>
    <property type="match status" value="1"/>
</dbReference>
<dbReference type="EnsemblMetazoa" id="ISCW010646-RA">
    <property type="protein sequence ID" value="ISCW010646-PA"/>
    <property type="gene ID" value="ISCW010646"/>
</dbReference>
<evidence type="ECO:0000313" key="2">
    <source>
        <dbReference type="EMBL" id="EEC14112.1"/>
    </source>
</evidence>
<gene>
    <name evidence="2" type="ORF">IscW_ISCW010646</name>
</gene>
<dbReference type="VEuPathDB" id="VectorBase:ISCI010646"/>
<dbReference type="GO" id="GO:0007586">
    <property type="term" value="P:digestion"/>
    <property type="evidence" value="ECO:0007669"/>
    <property type="project" value="InterPro"/>
</dbReference>
<reference evidence="2 4" key="1">
    <citation type="submission" date="2008-03" db="EMBL/GenBank/DDBJ databases">
        <title>Annotation of Ixodes scapularis.</title>
        <authorList>
            <consortium name="Ixodes scapularis Genome Project Consortium"/>
            <person name="Caler E."/>
            <person name="Hannick L.I."/>
            <person name="Bidwell S."/>
            <person name="Joardar V."/>
            <person name="Thiagarajan M."/>
            <person name="Amedeo P."/>
            <person name="Galinsky K.J."/>
            <person name="Schobel S."/>
            <person name="Inman J."/>
            <person name="Hostetler J."/>
            <person name="Miller J."/>
            <person name="Hammond M."/>
            <person name="Megy K."/>
            <person name="Lawson D."/>
            <person name="Kodira C."/>
            <person name="Sutton G."/>
            <person name="Meyer J."/>
            <person name="Hill C.A."/>
            <person name="Birren B."/>
            <person name="Nene V."/>
            <person name="Collins F."/>
            <person name="Alarcon-Chaidez F."/>
            <person name="Wikel S."/>
            <person name="Strausberg R."/>
        </authorList>
    </citation>
    <scope>NUCLEOTIDE SEQUENCE [LARGE SCALE GENOMIC DNA]</scope>
    <source>
        <strain evidence="4">Wikel</strain>
        <strain evidence="2">Wikel colony</strain>
    </source>
</reference>
<name>B7Q5J0_IXOSC</name>
<proteinExistence type="predicted"/>